<sequence length="77" mass="8414">MLFELANHSTVLLNPIIDSELNVCDAALADAYKTPADDDPDPKIFQCEPTETDGGLPVKWNSGIRYVALPQSLQHCS</sequence>
<accession>M2Y004</accession>
<evidence type="ECO:0000313" key="2">
    <source>
        <dbReference type="Proteomes" id="UP000016933"/>
    </source>
</evidence>
<gene>
    <name evidence="1" type="ORF">DOTSEDRAFT_75424</name>
</gene>
<organism evidence="1 2">
    <name type="scientific">Dothistroma septosporum (strain NZE10 / CBS 128990)</name>
    <name type="common">Red band needle blight fungus</name>
    <name type="synonym">Mycosphaerella pini</name>
    <dbReference type="NCBI Taxonomy" id="675120"/>
    <lineage>
        <taxon>Eukaryota</taxon>
        <taxon>Fungi</taxon>
        <taxon>Dikarya</taxon>
        <taxon>Ascomycota</taxon>
        <taxon>Pezizomycotina</taxon>
        <taxon>Dothideomycetes</taxon>
        <taxon>Dothideomycetidae</taxon>
        <taxon>Mycosphaerellales</taxon>
        <taxon>Mycosphaerellaceae</taxon>
        <taxon>Dothistroma</taxon>
    </lineage>
</organism>
<protein>
    <submittedName>
        <fullName evidence="1">Uncharacterized protein</fullName>
    </submittedName>
</protein>
<reference evidence="1 2" key="2">
    <citation type="journal article" date="2012" name="PLoS Pathog.">
        <title>Diverse lifestyles and strategies of plant pathogenesis encoded in the genomes of eighteen Dothideomycetes fungi.</title>
        <authorList>
            <person name="Ohm R.A."/>
            <person name="Feau N."/>
            <person name="Henrissat B."/>
            <person name="Schoch C.L."/>
            <person name="Horwitz B.A."/>
            <person name="Barry K.W."/>
            <person name="Condon B.J."/>
            <person name="Copeland A.C."/>
            <person name="Dhillon B."/>
            <person name="Glaser F."/>
            <person name="Hesse C.N."/>
            <person name="Kosti I."/>
            <person name="LaButti K."/>
            <person name="Lindquist E.A."/>
            <person name="Lucas S."/>
            <person name="Salamov A.A."/>
            <person name="Bradshaw R.E."/>
            <person name="Ciuffetti L."/>
            <person name="Hamelin R.C."/>
            <person name="Kema G.H.J."/>
            <person name="Lawrence C."/>
            <person name="Scott J.A."/>
            <person name="Spatafora J.W."/>
            <person name="Turgeon B.G."/>
            <person name="de Wit P.J.G.M."/>
            <person name="Zhong S."/>
            <person name="Goodwin S.B."/>
            <person name="Grigoriev I.V."/>
        </authorList>
    </citation>
    <scope>NUCLEOTIDE SEQUENCE [LARGE SCALE GENOMIC DNA]</scope>
    <source>
        <strain evidence="2">NZE10 / CBS 128990</strain>
    </source>
</reference>
<evidence type="ECO:0000313" key="1">
    <source>
        <dbReference type="EMBL" id="EME38664.1"/>
    </source>
</evidence>
<keyword evidence="2" id="KW-1185">Reference proteome</keyword>
<reference evidence="2" key="1">
    <citation type="journal article" date="2012" name="PLoS Genet.">
        <title>The genomes of the fungal plant pathogens Cladosporium fulvum and Dothistroma septosporum reveal adaptation to different hosts and lifestyles but also signatures of common ancestry.</title>
        <authorList>
            <person name="de Wit P.J.G.M."/>
            <person name="van der Burgt A."/>
            <person name="Oekmen B."/>
            <person name="Stergiopoulos I."/>
            <person name="Abd-Elsalam K.A."/>
            <person name="Aerts A.L."/>
            <person name="Bahkali A.H."/>
            <person name="Beenen H.G."/>
            <person name="Chettri P."/>
            <person name="Cox M.P."/>
            <person name="Datema E."/>
            <person name="de Vries R.P."/>
            <person name="Dhillon B."/>
            <person name="Ganley A.R."/>
            <person name="Griffiths S.A."/>
            <person name="Guo Y."/>
            <person name="Hamelin R.C."/>
            <person name="Henrissat B."/>
            <person name="Kabir M.S."/>
            <person name="Jashni M.K."/>
            <person name="Kema G."/>
            <person name="Klaubauf S."/>
            <person name="Lapidus A."/>
            <person name="Levasseur A."/>
            <person name="Lindquist E."/>
            <person name="Mehrabi R."/>
            <person name="Ohm R.A."/>
            <person name="Owen T.J."/>
            <person name="Salamov A."/>
            <person name="Schwelm A."/>
            <person name="Schijlen E."/>
            <person name="Sun H."/>
            <person name="van den Burg H.A."/>
            <person name="van Ham R.C.H.J."/>
            <person name="Zhang S."/>
            <person name="Goodwin S.B."/>
            <person name="Grigoriev I.V."/>
            <person name="Collemare J."/>
            <person name="Bradshaw R.E."/>
        </authorList>
    </citation>
    <scope>NUCLEOTIDE SEQUENCE [LARGE SCALE GENOMIC DNA]</scope>
    <source>
        <strain evidence="2">NZE10 / CBS 128990</strain>
    </source>
</reference>
<dbReference type="HOGENOM" id="CLU_2638040_0_0_1"/>
<dbReference type="EMBL" id="KB446546">
    <property type="protein sequence ID" value="EME38664.1"/>
    <property type="molecule type" value="Genomic_DNA"/>
</dbReference>
<dbReference type="Proteomes" id="UP000016933">
    <property type="component" value="Unassembled WGS sequence"/>
</dbReference>
<dbReference type="AlphaFoldDB" id="M2Y004"/>
<proteinExistence type="predicted"/>
<name>M2Y004_DOTSN</name>